<sequence length="190" mass="21427">MLKNSTKTHKSKKLANPLNDNQETEYKGGNIDNSKRLIRAMVDPVTIDRLGAQAHERYARDQDIFKSEYVRQATSVSARVVQDTTGPMYPNELAALLGLDNRPKSWALFNKPLGNKKNLYRNKLIPSLGSDQQQHHQLETAEEKLQQAKDSGSAKERDLAKSATDLLNFLEEADRNFKDINGRTLEFTAG</sequence>
<proteinExistence type="predicted"/>
<evidence type="ECO:0000256" key="1">
    <source>
        <dbReference type="SAM" id="Coils"/>
    </source>
</evidence>
<dbReference type="Pfam" id="PF17377">
    <property type="entry name" value="DUF5399"/>
    <property type="match status" value="1"/>
</dbReference>
<organism evidence="3 4">
    <name type="scientific">Aerophobetes bacterium</name>
    <dbReference type="NCBI Taxonomy" id="2030807"/>
    <lineage>
        <taxon>Bacteria</taxon>
        <taxon>Candidatus Aerophobota</taxon>
    </lineage>
</organism>
<protein>
    <submittedName>
        <fullName evidence="3">Uncharacterized protein</fullName>
    </submittedName>
</protein>
<evidence type="ECO:0000313" key="4">
    <source>
        <dbReference type="Proteomes" id="UP000218775"/>
    </source>
</evidence>
<dbReference type="Proteomes" id="UP000218775">
    <property type="component" value="Unassembled WGS sequence"/>
</dbReference>
<keyword evidence="1" id="KW-0175">Coiled coil</keyword>
<name>A0A2A4X5I8_UNCAE</name>
<evidence type="ECO:0000313" key="3">
    <source>
        <dbReference type="EMBL" id="PCI77784.1"/>
    </source>
</evidence>
<dbReference type="AlphaFoldDB" id="A0A2A4X5I8"/>
<feature type="region of interest" description="Disordered" evidence="2">
    <location>
        <begin position="1"/>
        <end position="29"/>
    </location>
</feature>
<gene>
    <name evidence="3" type="ORF">COB21_02620</name>
</gene>
<comment type="caution">
    <text evidence="3">The sequence shown here is derived from an EMBL/GenBank/DDBJ whole genome shotgun (WGS) entry which is preliminary data.</text>
</comment>
<feature type="coiled-coil region" evidence="1">
    <location>
        <begin position="131"/>
        <end position="158"/>
    </location>
</feature>
<evidence type="ECO:0000256" key="2">
    <source>
        <dbReference type="SAM" id="MobiDB-lite"/>
    </source>
</evidence>
<accession>A0A2A4X5I8</accession>
<dbReference type="EMBL" id="NVUK01000013">
    <property type="protein sequence ID" value="PCI77784.1"/>
    <property type="molecule type" value="Genomic_DNA"/>
</dbReference>
<dbReference type="InterPro" id="IPR035407">
    <property type="entry name" value="DUF5399"/>
</dbReference>
<reference evidence="4" key="1">
    <citation type="submission" date="2017-08" db="EMBL/GenBank/DDBJ databases">
        <title>A dynamic microbial community with high functional redundancy inhabits the cold, oxic subseafloor aquifer.</title>
        <authorList>
            <person name="Tully B.J."/>
            <person name="Wheat C.G."/>
            <person name="Glazer B.T."/>
            <person name="Huber J.A."/>
        </authorList>
    </citation>
    <scope>NUCLEOTIDE SEQUENCE [LARGE SCALE GENOMIC DNA]</scope>
</reference>
<feature type="compositionally biased region" description="Basic residues" evidence="2">
    <location>
        <begin position="1"/>
        <end position="13"/>
    </location>
</feature>